<dbReference type="InterPro" id="IPR000192">
    <property type="entry name" value="Aminotrans_V_dom"/>
</dbReference>
<comment type="caution">
    <text evidence="8">The sequence shown here is derived from an EMBL/GenBank/DDBJ whole genome shotgun (WGS) entry which is preliminary data.</text>
</comment>
<dbReference type="Gene3D" id="6.20.440.10">
    <property type="match status" value="1"/>
</dbReference>
<dbReference type="PANTHER" id="PTHR11773:SF1">
    <property type="entry name" value="GLYCINE DEHYDROGENASE (DECARBOXYLATING), MITOCHONDRIAL"/>
    <property type="match status" value="1"/>
</dbReference>
<comment type="subunit">
    <text evidence="5">The glycine cleavage system is composed of four proteins: P, T, L and H. In this organism, the P 'protein' is a heterodimer of two subunits.</text>
</comment>
<dbReference type="GO" id="GO:0019464">
    <property type="term" value="P:glycine decarboxylation via glycine cleavage system"/>
    <property type="evidence" value="ECO:0007669"/>
    <property type="project" value="UniProtKB-UniRule"/>
</dbReference>
<evidence type="ECO:0000256" key="5">
    <source>
        <dbReference type="HAMAP-Rule" id="MF_00713"/>
    </source>
</evidence>
<feature type="modified residue" description="N6-(pyridoxal phosphate)lysine" evidence="5">
    <location>
        <position position="269"/>
    </location>
</feature>
<dbReference type="GO" id="GO:0005960">
    <property type="term" value="C:glycine cleavage complex"/>
    <property type="evidence" value="ECO:0007669"/>
    <property type="project" value="TreeGrafter"/>
</dbReference>
<dbReference type="HAMAP" id="MF_00713">
    <property type="entry name" value="GcvPB"/>
    <property type="match status" value="1"/>
</dbReference>
<sequence>MSEALIFEKSKRGRRASSLTKHRIEEISLRKLIPEKYLRRRALSLPQLSEPDLVRHFTRLSQKNMGVDSHFYPLGSCTMKYNPKINESLAALPGFSGLHPYQDQDTIQGMLHLLYQTAKLLQEISGMSKVSLQPSAGAHGELTSLLMMKSFYEEKNEVRNKVLVPDSAHGTNPASSHLANFQVITVKSNNVGEIDLRDLSHKMSPRAVCLMITVPNTLGLFEREILKVSQIVHRYGGFLYLDGANLNAFLGITRPADFGVDIMHFNLHKTFSAPHGGGGPGSGPVGASDELSPYLPLPLVGKNKDGYYLDYDRPKSIGRVKSFYGNIAVILKAYCYIRILGKEGLREVSENAVLNANYLKEKLKKYYQLPFDRTCMHEFVLSAKDKKEKGVRALDIAKRLLDLDFHPPTIYFPLIVEEALMIEPTETESKETLDSFISAMIQIAREIEDEPSLVREAPHKMPVGRLDEVRAARELKLTFSTKKT</sequence>
<reference evidence="8 9" key="1">
    <citation type="submission" date="2019-03" db="EMBL/GenBank/DDBJ databases">
        <title>Metabolic potential of uncultured bacteria and archaea associated with petroleum seepage in deep-sea sediments.</title>
        <authorList>
            <person name="Dong X."/>
            <person name="Hubert C."/>
        </authorList>
    </citation>
    <scope>NUCLEOTIDE SEQUENCE [LARGE SCALE GENOMIC DNA]</scope>
    <source>
        <strain evidence="8">E29_bin78</strain>
    </source>
</reference>
<dbReference type="Gene3D" id="3.40.640.10">
    <property type="entry name" value="Type I PLP-dependent aspartate aminotransferase-like (Major domain)"/>
    <property type="match status" value="1"/>
</dbReference>
<comment type="catalytic activity">
    <reaction evidence="4 5">
        <text>N(6)-[(R)-lipoyl]-L-lysyl-[glycine-cleavage complex H protein] + glycine + H(+) = N(6)-[(R)-S(8)-aminomethyldihydrolipoyl]-L-lysyl-[glycine-cleavage complex H protein] + CO2</text>
        <dbReference type="Rhea" id="RHEA:24304"/>
        <dbReference type="Rhea" id="RHEA-COMP:10494"/>
        <dbReference type="Rhea" id="RHEA-COMP:10495"/>
        <dbReference type="ChEBI" id="CHEBI:15378"/>
        <dbReference type="ChEBI" id="CHEBI:16526"/>
        <dbReference type="ChEBI" id="CHEBI:57305"/>
        <dbReference type="ChEBI" id="CHEBI:83099"/>
        <dbReference type="ChEBI" id="CHEBI:83143"/>
        <dbReference type="EC" id="1.4.4.2"/>
    </reaction>
</comment>
<dbReference type="PANTHER" id="PTHR11773">
    <property type="entry name" value="GLYCINE DEHYDROGENASE, DECARBOXYLATING"/>
    <property type="match status" value="1"/>
</dbReference>
<organism evidence="8 9">
    <name type="scientific">Aerophobetes bacterium</name>
    <dbReference type="NCBI Taxonomy" id="2030807"/>
    <lineage>
        <taxon>Bacteria</taxon>
        <taxon>Candidatus Aerophobota</taxon>
    </lineage>
</organism>
<name>A0A523UKK9_UNCAE</name>
<gene>
    <name evidence="5" type="primary">gcvPB</name>
    <name evidence="8" type="ORF">E3J59_07015</name>
</gene>
<dbReference type="EC" id="1.4.4.2" evidence="5"/>
<dbReference type="GO" id="GO:0016594">
    <property type="term" value="F:glycine binding"/>
    <property type="evidence" value="ECO:0007669"/>
    <property type="project" value="TreeGrafter"/>
</dbReference>
<comment type="similarity">
    <text evidence="5">Belongs to the GcvP family. C-terminal subunit subfamily.</text>
</comment>
<feature type="domain" description="Glycine dehydrogenase C-terminal" evidence="7">
    <location>
        <begin position="349"/>
        <end position="449"/>
    </location>
</feature>
<comment type="cofactor">
    <cofactor evidence="5">
        <name>pyridoxal 5'-phosphate</name>
        <dbReference type="ChEBI" id="CHEBI:597326"/>
    </cofactor>
</comment>
<dbReference type="GO" id="GO:0005829">
    <property type="term" value="C:cytosol"/>
    <property type="evidence" value="ECO:0007669"/>
    <property type="project" value="TreeGrafter"/>
</dbReference>
<evidence type="ECO:0000256" key="2">
    <source>
        <dbReference type="ARBA" id="ARBA00022898"/>
    </source>
</evidence>
<dbReference type="InterPro" id="IPR049316">
    <property type="entry name" value="GDC-P_C"/>
</dbReference>
<dbReference type="EMBL" id="SOJK01000293">
    <property type="protein sequence ID" value="TET43068.1"/>
    <property type="molecule type" value="Genomic_DNA"/>
</dbReference>
<dbReference type="GO" id="GO:0004375">
    <property type="term" value="F:glycine dehydrogenase (decarboxylating) activity"/>
    <property type="evidence" value="ECO:0007669"/>
    <property type="project" value="UniProtKB-EC"/>
</dbReference>
<dbReference type="Pfam" id="PF00266">
    <property type="entry name" value="Aminotran_5"/>
    <property type="match status" value="1"/>
</dbReference>
<dbReference type="InterPro" id="IPR015424">
    <property type="entry name" value="PyrdxlP-dep_Trfase"/>
</dbReference>
<evidence type="ECO:0000256" key="1">
    <source>
        <dbReference type="ARBA" id="ARBA00003788"/>
    </source>
</evidence>
<evidence type="ECO:0000259" key="7">
    <source>
        <dbReference type="Pfam" id="PF21478"/>
    </source>
</evidence>
<dbReference type="FunFam" id="3.90.1150.10:FF:000014">
    <property type="entry name" value="Probable glycine dehydrogenase (decarboxylating) subunit 2"/>
    <property type="match status" value="1"/>
</dbReference>
<dbReference type="InterPro" id="IPR020581">
    <property type="entry name" value="GDC_P"/>
</dbReference>
<keyword evidence="3 5" id="KW-0560">Oxidoreductase</keyword>
<feature type="domain" description="Aminotransferase class V" evidence="6">
    <location>
        <begin position="160"/>
        <end position="276"/>
    </location>
</feature>
<dbReference type="InterPro" id="IPR015421">
    <property type="entry name" value="PyrdxlP-dep_Trfase_major"/>
</dbReference>
<dbReference type="InterPro" id="IPR015422">
    <property type="entry name" value="PyrdxlP-dep_Trfase_small"/>
</dbReference>
<dbReference type="AlphaFoldDB" id="A0A523UKK9"/>
<dbReference type="Pfam" id="PF21478">
    <property type="entry name" value="GcvP2_C"/>
    <property type="match status" value="1"/>
</dbReference>
<dbReference type="Proteomes" id="UP000320679">
    <property type="component" value="Unassembled WGS sequence"/>
</dbReference>
<evidence type="ECO:0000256" key="4">
    <source>
        <dbReference type="ARBA" id="ARBA00049026"/>
    </source>
</evidence>
<evidence type="ECO:0000313" key="9">
    <source>
        <dbReference type="Proteomes" id="UP000320679"/>
    </source>
</evidence>
<dbReference type="Gene3D" id="3.90.1150.10">
    <property type="entry name" value="Aspartate Aminotransferase, domain 1"/>
    <property type="match status" value="1"/>
</dbReference>
<evidence type="ECO:0000256" key="3">
    <source>
        <dbReference type="ARBA" id="ARBA00023002"/>
    </source>
</evidence>
<proteinExistence type="inferred from homology"/>
<dbReference type="GO" id="GO:0030170">
    <property type="term" value="F:pyridoxal phosphate binding"/>
    <property type="evidence" value="ECO:0007669"/>
    <property type="project" value="TreeGrafter"/>
</dbReference>
<dbReference type="InterPro" id="IPR023012">
    <property type="entry name" value="GcvPB"/>
</dbReference>
<dbReference type="FunFam" id="3.40.640.10:FF:000224">
    <property type="entry name" value="Probable glycine dehydrogenase (decarboxylating) subunit 2"/>
    <property type="match status" value="1"/>
</dbReference>
<comment type="function">
    <text evidence="1 5">The glycine cleavage system catalyzes the degradation of glycine. The P protein binds the alpha-amino group of glycine through its pyridoxal phosphate cofactor; CO(2) is released and the remaining methylamine moiety is then transferred to the lipoamide cofactor of the H protein.</text>
</comment>
<dbReference type="CDD" id="cd00613">
    <property type="entry name" value="GDC-P"/>
    <property type="match status" value="1"/>
</dbReference>
<keyword evidence="2 5" id="KW-0663">Pyridoxal phosphate</keyword>
<dbReference type="NCBIfam" id="NF003346">
    <property type="entry name" value="PRK04366.1"/>
    <property type="match status" value="1"/>
</dbReference>
<evidence type="ECO:0000259" key="6">
    <source>
        <dbReference type="Pfam" id="PF00266"/>
    </source>
</evidence>
<accession>A0A523UKK9</accession>
<dbReference type="SUPFAM" id="SSF53383">
    <property type="entry name" value="PLP-dependent transferases"/>
    <property type="match status" value="1"/>
</dbReference>
<evidence type="ECO:0000313" key="8">
    <source>
        <dbReference type="EMBL" id="TET43068.1"/>
    </source>
</evidence>
<protein>
    <recommendedName>
        <fullName evidence="5">Probable glycine dehydrogenase (decarboxylating) subunit 2</fullName>
        <ecNumber evidence="5">1.4.4.2</ecNumber>
    </recommendedName>
    <alternativeName>
        <fullName evidence="5">Glycine cleavage system P-protein subunit 2</fullName>
    </alternativeName>
    <alternativeName>
        <fullName evidence="5">Glycine decarboxylase subunit 2</fullName>
    </alternativeName>
    <alternativeName>
        <fullName evidence="5">Glycine dehydrogenase (aminomethyl-transferring) subunit 2</fullName>
    </alternativeName>
</protein>